<dbReference type="GO" id="GO:0000435">
    <property type="term" value="P:positive regulation of transcription from RNA polymerase II promoter by galactose"/>
    <property type="evidence" value="ECO:0007669"/>
    <property type="project" value="TreeGrafter"/>
</dbReference>
<reference evidence="8" key="1">
    <citation type="submission" date="2018-03" db="EMBL/GenBank/DDBJ databases">
        <authorList>
            <person name="Guldener U."/>
        </authorList>
    </citation>
    <scope>NUCLEOTIDE SEQUENCE</scope>
</reference>
<evidence type="ECO:0000256" key="1">
    <source>
        <dbReference type="ARBA" id="ARBA00022723"/>
    </source>
</evidence>
<dbReference type="CDD" id="cd12148">
    <property type="entry name" value="fungal_TF_MHR"/>
    <property type="match status" value="1"/>
</dbReference>
<proteinExistence type="predicted"/>
<dbReference type="Proteomes" id="UP001187682">
    <property type="component" value="Unassembled WGS sequence"/>
</dbReference>
<evidence type="ECO:0000256" key="4">
    <source>
        <dbReference type="ARBA" id="ARBA00023242"/>
    </source>
</evidence>
<dbReference type="GO" id="GO:0000981">
    <property type="term" value="F:DNA-binding transcription factor activity, RNA polymerase II-specific"/>
    <property type="evidence" value="ECO:0007669"/>
    <property type="project" value="InterPro"/>
</dbReference>
<keyword evidence="4" id="KW-0539">Nucleus</keyword>
<dbReference type="PROSITE" id="PS50048">
    <property type="entry name" value="ZN2_CY6_FUNGAL_2"/>
    <property type="match status" value="1"/>
</dbReference>
<dbReference type="AlphaFoldDB" id="A0AAE8MRW5"/>
<keyword evidence="1" id="KW-0479">Metal-binding</keyword>
<keyword evidence="2" id="KW-0805">Transcription regulation</keyword>
<evidence type="ECO:0000256" key="3">
    <source>
        <dbReference type="ARBA" id="ARBA00023163"/>
    </source>
</evidence>
<keyword evidence="3" id="KW-0804">Transcription</keyword>
<dbReference type="PANTHER" id="PTHR47424:SF5">
    <property type="entry name" value="ZN(II)2CYS6 TRANSCRIPTION FACTOR (EUROFUNG)"/>
    <property type="match status" value="1"/>
</dbReference>
<comment type="caution">
    <text evidence="8">The sequence shown here is derived from an EMBL/GenBank/DDBJ whole genome shotgun (WGS) entry which is preliminary data.</text>
</comment>
<evidence type="ECO:0000313" key="9">
    <source>
        <dbReference type="Proteomes" id="UP001187682"/>
    </source>
</evidence>
<evidence type="ECO:0000256" key="6">
    <source>
        <dbReference type="SAM" id="MobiDB-lite"/>
    </source>
</evidence>
<feature type="compositionally biased region" description="Gly residues" evidence="6">
    <location>
        <begin position="680"/>
        <end position="690"/>
    </location>
</feature>
<evidence type="ECO:0000313" key="8">
    <source>
        <dbReference type="EMBL" id="SPN99038.1"/>
    </source>
</evidence>
<dbReference type="PROSITE" id="PS00463">
    <property type="entry name" value="ZN2_CY6_FUNGAL_1"/>
    <property type="match status" value="1"/>
</dbReference>
<evidence type="ECO:0000256" key="5">
    <source>
        <dbReference type="SAM" id="Coils"/>
    </source>
</evidence>
<keyword evidence="9" id="KW-1185">Reference proteome</keyword>
<protein>
    <recommendedName>
        <fullName evidence="7">Zn(2)-C6 fungal-type domain-containing protein</fullName>
    </recommendedName>
</protein>
<dbReference type="Pfam" id="PF00172">
    <property type="entry name" value="Zn_clus"/>
    <property type="match status" value="1"/>
</dbReference>
<dbReference type="GO" id="GO:0008270">
    <property type="term" value="F:zinc ion binding"/>
    <property type="evidence" value="ECO:0007669"/>
    <property type="project" value="InterPro"/>
</dbReference>
<evidence type="ECO:0000259" key="7">
    <source>
        <dbReference type="PROSITE" id="PS50048"/>
    </source>
</evidence>
<feature type="region of interest" description="Disordered" evidence="6">
    <location>
        <begin position="674"/>
        <end position="736"/>
    </location>
</feature>
<dbReference type="Gene3D" id="4.10.240.10">
    <property type="entry name" value="Zn(2)-C6 fungal-type DNA-binding domain"/>
    <property type="match status" value="1"/>
</dbReference>
<keyword evidence="5" id="KW-0175">Coiled coil</keyword>
<evidence type="ECO:0000256" key="2">
    <source>
        <dbReference type="ARBA" id="ARBA00023015"/>
    </source>
</evidence>
<dbReference type="InterPro" id="IPR051127">
    <property type="entry name" value="Fungal_SecMet_Regulators"/>
</dbReference>
<dbReference type="GO" id="GO:0005634">
    <property type="term" value="C:nucleus"/>
    <property type="evidence" value="ECO:0007669"/>
    <property type="project" value="TreeGrafter"/>
</dbReference>
<feature type="domain" description="Zn(2)-C6 fungal-type" evidence="7">
    <location>
        <begin position="95"/>
        <end position="124"/>
    </location>
</feature>
<dbReference type="InterPro" id="IPR036864">
    <property type="entry name" value="Zn2-C6_fun-type_DNA-bd_sf"/>
</dbReference>
<sequence length="783" mass="86109">MEQIETQISDLRYLTSTPGERRVVGLPPLAVVSPASAVSGDGQPSPAQGQEEAVDGGTRGSGGGGNASASKRKAEDDGATARAQRSKRNRYISIACNECKRRKIKCNGETPCTRCGNLNLTCLYAPNCCSNNFKESDEFRAMTAKVSKLQEQVESLFQNLSALRTESLPPRMPPPPQDRVTLPLVSPPAGAPTVSPSPVLSHGSAYRPEIPQPKWGGAPAHSTYNTLDVANAAGNNTGYGGVSYSSNNDSVSPGGGIPDDPLLRHAPAASQDPLWDVSQDEMLRLCRLHAEELGILYPLVDIQAVMSHARSLASFMESSRRNGSALPSLNDERTLLLKAVMCCALAAEEHGDSDKARRLFESMEAEINQKLMSDAPSVAGLSLLTLVSGYRFLSNDEVLAWRVMGQVARLCIEMGIHRRNGVLMIESEEERKTALASFWFAYIYDRRFSFVAGLPFVIQDDDVDQLPYPDDHPYLHATISYSQLGARVCKLNSRFSGTSTRDLPYAEVETLDKEIIQWYESTPEEVKVRDWAKESRMVSTPSYNLQRLRIWTYLRFNQLRIWLYTPFLHSTTSIMSNLSQAQTAVHLATDTLRYLTHLNTATPLYRRLQVFYHQFLPSAVAVVFLASVHSPAHFAPVCRDEFYMGLDLVRDLSAKSHVSKRLWRTFLSLHHGTPVPGAENGSGHGNGNGNGNSYQYDEMNLQSNGRGARSPYPRPTLRSAPVGGGAREAAPSQSANGVQLQAEMKRVFEGYVSAGGKLDLLPAIDSMGRYADGSVYSRFKEMF</sequence>
<dbReference type="EMBL" id="ONZQ02000002">
    <property type="protein sequence ID" value="SPN99038.1"/>
    <property type="molecule type" value="Genomic_DNA"/>
</dbReference>
<dbReference type="GO" id="GO:0006351">
    <property type="term" value="P:DNA-templated transcription"/>
    <property type="evidence" value="ECO:0007669"/>
    <property type="project" value="InterPro"/>
</dbReference>
<feature type="coiled-coil region" evidence="5">
    <location>
        <begin position="139"/>
        <end position="166"/>
    </location>
</feature>
<feature type="compositionally biased region" description="Gly residues" evidence="6">
    <location>
        <begin position="57"/>
        <end position="66"/>
    </location>
</feature>
<dbReference type="Pfam" id="PF04082">
    <property type="entry name" value="Fungal_trans"/>
    <property type="match status" value="1"/>
</dbReference>
<accession>A0AAE8MRW5</accession>
<dbReference type="SUPFAM" id="SSF57701">
    <property type="entry name" value="Zn2/Cys6 DNA-binding domain"/>
    <property type="match status" value="1"/>
</dbReference>
<gene>
    <name evidence="8" type="ORF">DNG_02077</name>
</gene>
<name>A0AAE8MRW5_9PEZI</name>
<dbReference type="InterPro" id="IPR007219">
    <property type="entry name" value="XnlR_reg_dom"/>
</dbReference>
<feature type="region of interest" description="Disordered" evidence="6">
    <location>
        <begin position="33"/>
        <end position="86"/>
    </location>
</feature>
<dbReference type="SMART" id="SM00066">
    <property type="entry name" value="GAL4"/>
    <property type="match status" value="1"/>
</dbReference>
<dbReference type="PANTHER" id="PTHR47424">
    <property type="entry name" value="REGULATORY PROTEIN GAL4"/>
    <property type="match status" value="1"/>
</dbReference>
<dbReference type="CDD" id="cd00067">
    <property type="entry name" value="GAL4"/>
    <property type="match status" value="1"/>
</dbReference>
<organism evidence="8 9">
    <name type="scientific">Cephalotrichum gorgonifer</name>
    <dbReference type="NCBI Taxonomy" id="2041049"/>
    <lineage>
        <taxon>Eukaryota</taxon>
        <taxon>Fungi</taxon>
        <taxon>Dikarya</taxon>
        <taxon>Ascomycota</taxon>
        <taxon>Pezizomycotina</taxon>
        <taxon>Sordariomycetes</taxon>
        <taxon>Hypocreomycetidae</taxon>
        <taxon>Microascales</taxon>
        <taxon>Microascaceae</taxon>
        <taxon>Cephalotrichum</taxon>
    </lineage>
</organism>
<dbReference type="SMART" id="SM00906">
    <property type="entry name" value="Fungal_trans"/>
    <property type="match status" value="1"/>
</dbReference>
<dbReference type="GO" id="GO:0000978">
    <property type="term" value="F:RNA polymerase II cis-regulatory region sequence-specific DNA binding"/>
    <property type="evidence" value="ECO:0007669"/>
    <property type="project" value="TreeGrafter"/>
</dbReference>
<dbReference type="InterPro" id="IPR001138">
    <property type="entry name" value="Zn2Cys6_DnaBD"/>
</dbReference>